<dbReference type="AlphaFoldDB" id="A0A0A8Y5B4"/>
<feature type="region of interest" description="Disordered" evidence="1">
    <location>
        <begin position="1"/>
        <end position="42"/>
    </location>
</feature>
<evidence type="ECO:0000256" key="1">
    <source>
        <dbReference type="SAM" id="MobiDB-lite"/>
    </source>
</evidence>
<protein>
    <submittedName>
        <fullName evidence="2">Uncharacterized protein</fullName>
    </submittedName>
</protein>
<evidence type="ECO:0000313" key="2">
    <source>
        <dbReference type="EMBL" id="JAD20143.1"/>
    </source>
</evidence>
<reference evidence="2" key="1">
    <citation type="submission" date="2014-09" db="EMBL/GenBank/DDBJ databases">
        <authorList>
            <person name="Magalhaes I.L.F."/>
            <person name="Oliveira U."/>
            <person name="Santos F.R."/>
            <person name="Vidigal T.H.D.A."/>
            <person name="Brescovit A.D."/>
            <person name="Santos A.J."/>
        </authorList>
    </citation>
    <scope>NUCLEOTIDE SEQUENCE</scope>
    <source>
        <tissue evidence="2">Shoot tissue taken approximately 20 cm above the soil surface</tissue>
    </source>
</reference>
<dbReference type="EMBL" id="GBRH01277752">
    <property type="protein sequence ID" value="JAD20143.1"/>
    <property type="molecule type" value="Transcribed_RNA"/>
</dbReference>
<organism evidence="2">
    <name type="scientific">Arundo donax</name>
    <name type="common">Giant reed</name>
    <name type="synonym">Donax arundinaceus</name>
    <dbReference type="NCBI Taxonomy" id="35708"/>
    <lineage>
        <taxon>Eukaryota</taxon>
        <taxon>Viridiplantae</taxon>
        <taxon>Streptophyta</taxon>
        <taxon>Embryophyta</taxon>
        <taxon>Tracheophyta</taxon>
        <taxon>Spermatophyta</taxon>
        <taxon>Magnoliopsida</taxon>
        <taxon>Liliopsida</taxon>
        <taxon>Poales</taxon>
        <taxon>Poaceae</taxon>
        <taxon>PACMAD clade</taxon>
        <taxon>Arundinoideae</taxon>
        <taxon>Arundineae</taxon>
        <taxon>Arundo</taxon>
    </lineage>
</organism>
<reference evidence="2" key="2">
    <citation type="journal article" date="2015" name="Data Brief">
        <title>Shoot transcriptome of the giant reed, Arundo donax.</title>
        <authorList>
            <person name="Barrero R.A."/>
            <person name="Guerrero F.D."/>
            <person name="Moolhuijzen P."/>
            <person name="Goolsby J.A."/>
            <person name="Tidwell J."/>
            <person name="Bellgard S.E."/>
            <person name="Bellgard M.I."/>
        </authorList>
    </citation>
    <scope>NUCLEOTIDE SEQUENCE</scope>
    <source>
        <tissue evidence="2">Shoot tissue taken approximately 20 cm above the soil surface</tissue>
    </source>
</reference>
<proteinExistence type="predicted"/>
<sequence length="42" mass="4496">MSSQVGGMPKQVGIFSAPSLEEQLPPTLPITRSHTKVSESQD</sequence>
<accession>A0A0A8Y5B4</accession>
<name>A0A0A8Y5B4_ARUDO</name>